<evidence type="ECO:0000256" key="1">
    <source>
        <dbReference type="SAM" id="MobiDB-lite"/>
    </source>
</evidence>
<dbReference type="WBParaSite" id="PTRK_0000577500.1">
    <property type="protein sequence ID" value="PTRK_0000577500.1"/>
    <property type="gene ID" value="PTRK_0000577500"/>
</dbReference>
<protein>
    <submittedName>
        <fullName evidence="3">Uncharacterized protein</fullName>
    </submittedName>
</protein>
<keyword evidence="2" id="KW-1185">Reference proteome</keyword>
<reference evidence="3" key="1">
    <citation type="submission" date="2017-02" db="UniProtKB">
        <authorList>
            <consortium name="WormBaseParasite"/>
        </authorList>
    </citation>
    <scope>IDENTIFICATION</scope>
</reference>
<organism evidence="2 3">
    <name type="scientific">Parastrongyloides trichosuri</name>
    <name type="common">Possum-specific nematode worm</name>
    <dbReference type="NCBI Taxonomy" id="131310"/>
    <lineage>
        <taxon>Eukaryota</taxon>
        <taxon>Metazoa</taxon>
        <taxon>Ecdysozoa</taxon>
        <taxon>Nematoda</taxon>
        <taxon>Chromadorea</taxon>
        <taxon>Rhabditida</taxon>
        <taxon>Tylenchina</taxon>
        <taxon>Panagrolaimomorpha</taxon>
        <taxon>Strongyloidoidea</taxon>
        <taxon>Strongyloididae</taxon>
        <taxon>Parastrongyloides</taxon>
    </lineage>
</organism>
<dbReference type="Proteomes" id="UP000038045">
    <property type="component" value="Unplaced"/>
</dbReference>
<name>A0A0N4ZDW9_PARTI</name>
<evidence type="ECO:0000313" key="3">
    <source>
        <dbReference type="WBParaSite" id="PTRK_0000577500.1"/>
    </source>
</evidence>
<accession>A0A0N4ZDW9</accession>
<feature type="region of interest" description="Disordered" evidence="1">
    <location>
        <begin position="1"/>
        <end position="31"/>
    </location>
</feature>
<dbReference type="AlphaFoldDB" id="A0A0N4ZDW9"/>
<proteinExistence type="predicted"/>
<evidence type="ECO:0000313" key="2">
    <source>
        <dbReference type="Proteomes" id="UP000038045"/>
    </source>
</evidence>
<sequence>MRSRVACPTNLAAHTGASQRSRAGEMQPNATRKNSLCARFRTRGLGPKTMTFGRSQCVDCLCNPDGHGDRAWDRQYRVHLGAGVAPAARAGRFRPQARHWSGARVPHRPAVADQRDRAAEGAGGISIWSGPVLEGPDPDRWWCVPGLQSHP</sequence>